<dbReference type="PANTHER" id="PTHR15907">
    <property type="entry name" value="DUF614 FAMILY PROTEIN-RELATED"/>
    <property type="match status" value="1"/>
</dbReference>
<reference evidence="2 3" key="1">
    <citation type="submission" date="2020-04" db="EMBL/GenBank/DDBJ databases">
        <title>Plant Genome Project.</title>
        <authorList>
            <person name="Zhang R.-G."/>
        </authorList>
    </citation>
    <scope>NUCLEOTIDE SEQUENCE [LARGE SCALE GENOMIC DNA]</scope>
    <source>
        <strain evidence="2">YNK0</strain>
        <tissue evidence="2">Leaf</tissue>
    </source>
</reference>
<accession>A0A834YAN1</accession>
<sequence>MYSYPHDNGKTAPPEEHPAPGPPNNNPTHLYTPPRYISSTMFPPNNNPTHLYTPPRYISSTMFVQVPSTTRQWSTGLCHCFDYPANCVITCFCPCITFGQITEIVNRGSSSCLVNGRAYGVLALTGFACLYSCFNRSKLRGQYDLEEAPCADCLVHFCCEPCALCQEYRELKNSGFDIGIGWRANMDRQSRGVTVAPIVEGGMAR</sequence>
<keyword evidence="3" id="KW-1185">Reference proteome</keyword>
<comment type="caution">
    <text evidence="2">The sequence shown here is derived from an EMBL/GenBank/DDBJ whole genome shotgun (WGS) entry which is preliminary data.</text>
</comment>
<name>A0A834YAN1_TETSI</name>
<protein>
    <recommendedName>
        <fullName evidence="4">POS2</fullName>
    </recommendedName>
</protein>
<evidence type="ECO:0000256" key="1">
    <source>
        <dbReference type="SAM" id="MobiDB-lite"/>
    </source>
</evidence>
<dbReference type="AlphaFoldDB" id="A0A834YAN1"/>
<evidence type="ECO:0008006" key="4">
    <source>
        <dbReference type="Google" id="ProtNLM"/>
    </source>
</evidence>
<dbReference type="OMA" id="PNNNPTH"/>
<gene>
    <name evidence="2" type="ORF">HHK36_030916</name>
</gene>
<dbReference type="NCBIfam" id="TIGR01571">
    <property type="entry name" value="A_thal_Cys_rich"/>
    <property type="match status" value="1"/>
</dbReference>
<feature type="region of interest" description="Disordered" evidence="1">
    <location>
        <begin position="1"/>
        <end position="30"/>
    </location>
</feature>
<proteinExistence type="predicted"/>
<dbReference type="EMBL" id="JABCRI010000024">
    <property type="protein sequence ID" value="KAF8377534.1"/>
    <property type="molecule type" value="Genomic_DNA"/>
</dbReference>
<dbReference type="OrthoDB" id="1045822at2759"/>
<dbReference type="Proteomes" id="UP000655225">
    <property type="component" value="Unassembled WGS sequence"/>
</dbReference>
<evidence type="ECO:0000313" key="2">
    <source>
        <dbReference type="EMBL" id="KAF8377534.1"/>
    </source>
</evidence>
<dbReference type="Pfam" id="PF04749">
    <property type="entry name" value="PLAC8"/>
    <property type="match status" value="1"/>
</dbReference>
<dbReference type="InterPro" id="IPR006461">
    <property type="entry name" value="PLAC_motif_containing"/>
</dbReference>
<organism evidence="2 3">
    <name type="scientific">Tetracentron sinense</name>
    <name type="common">Spur-leaf</name>
    <dbReference type="NCBI Taxonomy" id="13715"/>
    <lineage>
        <taxon>Eukaryota</taxon>
        <taxon>Viridiplantae</taxon>
        <taxon>Streptophyta</taxon>
        <taxon>Embryophyta</taxon>
        <taxon>Tracheophyta</taxon>
        <taxon>Spermatophyta</taxon>
        <taxon>Magnoliopsida</taxon>
        <taxon>Trochodendrales</taxon>
        <taxon>Trochodendraceae</taxon>
        <taxon>Tetracentron</taxon>
    </lineage>
</organism>
<feature type="compositionally biased region" description="Basic and acidic residues" evidence="1">
    <location>
        <begin position="7"/>
        <end position="18"/>
    </location>
</feature>
<evidence type="ECO:0000313" key="3">
    <source>
        <dbReference type="Proteomes" id="UP000655225"/>
    </source>
</evidence>